<dbReference type="PANTHER" id="PTHR42801">
    <property type="entry name" value="THIOREDOXIN-DEPENDENT PEROXIDE REDUCTASE"/>
    <property type="match status" value="1"/>
</dbReference>
<comment type="caution">
    <text evidence="14">The sequence shown here is derived from an EMBL/GenBank/DDBJ whole genome shotgun (WGS) entry which is preliminary data.</text>
</comment>
<evidence type="ECO:0000256" key="6">
    <source>
        <dbReference type="ARBA" id="ARBA00023002"/>
    </source>
</evidence>
<dbReference type="EMBL" id="JBJYXY010000001">
    <property type="protein sequence ID" value="MFN2974660.1"/>
    <property type="molecule type" value="Genomic_DNA"/>
</dbReference>
<evidence type="ECO:0000256" key="9">
    <source>
        <dbReference type="ARBA" id="ARBA00032824"/>
    </source>
</evidence>
<gene>
    <name evidence="14" type="ORF">ACK2TP_02675</name>
</gene>
<evidence type="ECO:0000256" key="12">
    <source>
        <dbReference type="ARBA" id="ARBA00049091"/>
    </source>
</evidence>
<dbReference type="PROSITE" id="PS51352">
    <property type="entry name" value="THIOREDOXIN_2"/>
    <property type="match status" value="1"/>
</dbReference>
<keyword evidence="4 14" id="KW-0575">Peroxidase</keyword>
<keyword evidence="5" id="KW-0049">Antioxidant</keyword>
<proteinExistence type="inferred from homology"/>
<comment type="function">
    <text evidence="1">Thiol-specific peroxidase that catalyzes the reduction of hydrogen peroxide and organic hydroperoxides to water and alcohols, respectively. Plays a role in cell protection against oxidative stress by detoxifying peroxides and as sensor of hydrogen peroxide-mediated signaling events.</text>
</comment>
<dbReference type="PANTHER" id="PTHR42801:SF4">
    <property type="entry name" value="AHPC_TSA FAMILY PROTEIN"/>
    <property type="match status" value="1"/>
</dbReference>
<keyword evidence="7" id="KW-1015">Disulfide bond</keyword>
<comment type="subunit">
    <text evidence="2">Monomer.</text>
</comment>
<name>A0ABW9KG17_9BACT</name>
<dbReference type="InterPro" id="IPR036249">
    <property type="entry name" value="Thioredoxin-like_sf"/>
</dbReference>
<protein>
    <recommendedName>
        <fullName evidence="3">thioredoxin-dependent peroxiredoxin</fullName>
        <ecNumber evidence="3">1.11.1.24</ecNumber>
    </recommendedName>
    <alternativeName>
        <fullName evidence="9">Thioredoxin peroxidase</fullName>
    </alternativeName>
    <alternativeName>
        <fullName evidence="11">Thioredoxin-dependent peroxiredoxin Bcp</fullName>
    </alternativeName>
</protein>
<evidence type="ECO:0000313" key="15">
    <source>
        <dbReference type="Proteomes" id="UP001634747"/>
    </source>
</evidence>
<dbReference type="RefSeq" id="WP_263413780.1">
    <property type="nucleotide sequence ID" value="NZ_BAABBH010000001.1"/>
</dbReference>
<evidence type="ECO:0000256" key="11">
    <source>
        <dbReference type="ARBA" id="ARBA00042639"/>
    </source>
</evidence>
<comment type="similarity">
    <text evidence="10">Belongs to the peroxiredoxin family. BCP/PrxQ subfamily.</text>
</comment>
<dbReference type="EC" id="1.11.1.24" evidence="3"/>
<evidence type="ECO:0000256" key="8">
    <source>
        <dbReference type="ARBA" id="ARBA00023284"/>
    </source>
</evidence>
<feature type="domain" description="Thioredoxin" evidence="13">
    <location>
        <begin position="1"/>
        <end position="152"/>
    </location>
</feature>
<dbReference type="Gene3D" id="3.40.30.10">
    <property type="entry name" value="Glutaredoxin"/>
    <property type="match status" value="1"/>
</dbReference>
<dbReference type="InterPro" id="IPR024706">
    <property type="entry name" value="Peroxiredoxin_AhpC-typ"/>
</dbReference>
<dbReference type="GO" id="GO:0140824">
    <property type="term" value="F:thioredoxin-dependent peroxiredoxin activity"/>
    <property type="evidence" value="ECO:0007669"/>
    <property type="project" value="UniProtKB-EC"/>
</dbReference>
<evidence type="ECO:0000256" key="2">
    <source>
        <dbReference type="ARBA" id="ARBA00011245"/>
    </source>
</evidence>
<dbReference type="InterPro" id="IPR013766">
    <property type="entry name" value="Thioredoxin_domain"/>
</dbReference>
<evidence type="ECO:0000256" key="7">
    <source>
        <dbReference type="ARBA" id="ARBA00023157"/>
    </source>
</evidence>
<dbReference type="InterPro" id="IPR050924">
    <property type="entry name" value="Peroxiredoxin_BCP/PrxQ"/>
</dbReference>
<keyword evidence="6 14" id="KW-0560">Oxidoreductase</keyword>
<evidence type="ECO:0000256" key="10">
    <source>
        <dbReference type="ARBA" id="ARBA00038489"/>
    </source>
</evidence>
<evidence type="ECO:0000259" key="13">
    <source>
        <dbReference type="PROSITE" id="PS51352"/>
    </source>
</evidence>
<evidence type="ECO:0000313" key="14">
    <source>
        <dbReference type="EMBL" id="MFN2974660.1"/>
    </source>
</evidence>
<dbReference type="CDD" id="cd03017">
    <property type="entry name" value="PRX_BCP"/>
    <property type="match status" value="1"/>
</dbReference>
<sequence length="152" mass="16617">MQIGDPVEFTLPDQNGDAVSLSQFRGSPVVLFFYPRADTPGCTAEACEFRDLYSELKAAGAVLLGISRDTPGKQKKFAEKYSLPYTLLADPEMTVAREFDVVKQGSMYGKPVTKVERSTFLFDKDGKLQAEFRAVKPEGHAAEMLAAVRGGS</sequence>
<dbReference type="PIRSF" id="PIRSF000239">
    <property type="entry name" value="AHPC"/>
    <property type="match status" value="1"/>
</dbReference>
<comment type="catalytic activity">
    <reaction evidence="12">
        <text>a hydroperoxide + [thioredoxin]-dithiol = an alcohol + [thioredoxin]-disulfide + H2O</text>
        <dbReference type="Rhea" id="RHEA:62620"/>
        <dbReference type="Rhea" id="RHEA-COMP:10698"/>
        <dbReference type="Rhea" id="RHEA-COMP:10700"/>
        <dbReference type="ChEBI" id="CHEBI:15377"/>
        <dbReference type="ChEBI" id="CHEBI:29950"/>
        <dbReference type="ChEBI" id="CHEBI:30879"/>
        <dbReference type="ChEBI" id="CHEBI:35924"/>
        <dbReference type="ChEBI" id="CHEBI:50058"/>
        <dbReference type="EC" id="1.11.1.24"/>
    </reaction>
</comment>
<dbReference type="InterPro" id="IPR000866">
    <property type="entry name" value="AhpC/TSA"/>
</dbReference>
<evidence type="ECO:0000256" key="4">
    <source>
        <dbReference type="ARBA" id="ARBA00022559"/>
    </source>
</evidence>
<dbReference type="SUPFAM" id="SSF52833">
    <property type="entry name" value="Thioredoxin-like"/>
    <property type="match status" value="1"/>
</dbReference>
<dbReference type="Proteomes" id="UP001634747">
    <property type="component" value="Unassembled WGS sequence"/>
</dbReference>
<dbReference type="Pfam" id="PF00578">
    <property type="entry name" value="AhpC-TSA"/>
    <property type="match status" value="1"/>
</dbReference>
<accession>A0ABW9KG17</accession>
<evidence type="ECO:0000256" key="3">
    <source>
        <dbReference type="ARBA" id="ARBA00013017"/>
    </source>
</evidence>
<keyword evidence="8" id="KW-0676">Redox-active center</keyword>
<evidence type="ECO:0000256" key="1">
    <source>
        <dbReference type="ARBA" id="ARBA00003330"/>
    </source>
</evidence>
<evidence type="ECO:0000256" key="5">
    <source>
        <dbReference type="ARBA" id="ARBA00022862"/>
    </source>
</evidence>
<keyword evidence="15" id="KW-1185">Reference proteome</keyword>
<organism evidence="14 15">
    <name type="scientific">Terriglobus aquaticus</name>
    <dbReference type="NCBI Taxonomy" id="940139"/>
    <lineage>
        <taxon>Bacteria</taxon>
        <taxon>Pseudomonadati</taxon>
        <taxon>Acidobacteriota</taxon>
        <taxon>Terriglobia</taxon>
        <taxon>Terriglobales</taxon>
        <taxon>Acidobacteriaceae</taxon>
        <taxon>Terriglobus</taxon>
    </lineage>
</organism>
<reference evidence="14 15" key="1">
    <citation type="submission" date="2024-12" db="EMBL/GenBank/DDBJ databases">
        <authorList>
            <person name="Lee Y."/>
        </authorList>
    </citation>
    <scope>NUCLEOTIDE SEQUENCE [LARGE SCALE GENOMIC DNA]</scope>
    <source>
        <strain evidence="14 15">03SUJ4</strain>
    </source>
</reference>